<keyword evidence="2" id="KW-0804">Transcription</keyword>
<organism evidence="4">
    <name type="scientific">mine drainage metagenome</name>
    <dbReference type="NCBI Taxonomy" id="410659"/>
    <lineage>
        <taxon>unclassified sequences</taxon>
        <taxon>metagenomes</taxon>
        <taxon>ecological metagenomes</taxon>
    </lineage>
</organism>
<evidence type="ECO:0000256" key="2">
    <source>
        <dbReference type="ARBA" id="ARBA00023163"/>
    </source>
</evidence>
<dbReference type="GO" id="GO:0070897">
    <property type="term" value="P:transcription preinitiation complex assembly"/>
    <property type="evidence" value="ECO:0007669"/>
    <property type="project" value="InterPro"/>
</dbReference>
<keyword evidence="1" id="KW-0805">Transcription regulation</keyword>
<dbReference type="Gene3D" id="1.10.472.170">
    <property type="match status" value="1"/>
</dbReference>
<dbReference type="SUPFAM" id="SSF57783">
    <property type="entry name" value="Zinc beta-ribbon"/>
    <property type="match status" value="1"/>
</dbReference>
<evidence type="ECO:0000256" key="1">
    <source>
        <dbReference type="ARBA" id="ARBA00023015"/>
    </source>
</evidence>
<gene>
    <name evidence="4" type="ORF">B1B_07590</name>
</gene>
<reference evidence="4" key="1">
    <citation type="submission" date="2013-08" db="EMBL/GenBank/DDBJ databases">
        <authorList>
            <person name="Mendez C."/>
            <person name="Richter M."/>
            <person name="Ferrer M."/>
            <person name="Sanchez J."/>
        </authorList>
    </citation>
    <scope>NUCLEOTIDE SEQUENCE</scope>
</reference>
<dbReference type="Pfam" id="PF08271">
    <property type="entry name" value="Zn_Ribbon_TF"/>
    <property type="match status" value="1"/>
</dbReference>
<dbReference type="InterPro" id="IPR000812">
    <property type="entry name" value="TFIIB"/>
</dbReference>
<name>T1C8A3_9ZZZZ</name>
<proteinExistence type="predicted"/>
<dbReference type="AlphaFoldDB" id="T1C8A3"/>
<feature type="domain" description="TFIIB-type" evidence="3">
    <location>
        <begin position="2"/>
        <end position="33"/>
    </location>
</feature>
<evidence type="ECO:0000313" key="4">
    <source>
        <dbReference type="EMBL" id="EQD61589.1"/>
    </source>
</evidence>
<protein>
    <submittedName>
        <fullName evidence="4">Zinc finger, TFIIB-type domain protein</fullName>
    </submittedName>
</protein>
<reference evidence="4" key="2">
    <citation type="journal article" date="2014" name="ISME J.">
        <title>Microbial stratification in low pH oxic and suboxic macroscopic growths along an acid mine drainage.</title>
        <authorList>
            <person name="Mendez-Garcia C."/>
            <person name="Mesa V."/>
            <person name="Sprenger R.R."/>
            <person name="Richter M."/>
            <person name="Diez M.S."/>
            <person name="Solano J."/>
            <person name="Bargiela R."/>
            <person name="Golyshina O.V."/>
            <person name="Manteca A."/>
            <person name="Ramos J.L."/>
            <person name="Gallego J.R."/>
            <person name="Llorente I."/>
            <person name="Martins Dos Santos V.A."/>
            <person name="Jensen O.N."/>
            <person name="Pelaez A.I."/>
            <person name="Sanchez J."/>
            <person name="Ferrer M."/>
        </authorList>
    </citation>
    <scope>NUCLEOTIDE SEQUENCE</scope>
</reference>
<accession>T1C8A3</accession>
<evidence type="ECO:0000259" key="3">
    <source>
        <dbReference type="Pfam" id="PF08271"/>
    </source>
</evidence>
<dbReference type="EMBL" id="AUZY01004834">
    <property type="protein sequence ID" value="EQD61589.1"/>
    <property type="molecule type" value="Genomic_DNA"/>
</dbReference>
<feature type="non-terminal residue" evidence="4">
    <location>
        <position position="82"/>
    </location>
</feature>
<comment type="caution">
    <text evidence="4">The sequence shown here is derived from an EMBL/GenBank/DDBJ whole genome shotgun (WGS) entry which is preliminary data.</text>
</comment>
<dbReference type="InterPro" id="IPR013137">
    <property type="entry name" value="Znf_TFIIB"/>
</dbReference>
<sequence>MVRDYERGELICNDCGMVLEDSFIDQGPEWRAFDSEQDDRRARTGSPMTYLSHDKGLATEISWSNKDYYGKRIPHKNRAQIY</sequence>
<dbReference type="PRINTS" id="PR00685">
    <property type="entry name" value="TIFACTORIIB"/>
</dbReference>